<dbReference type="PANTHER" id="PTHR22762">
    <property type="entry name" value="ALPHA-GLUCOSIDASE"/>
    <property type="match status" value="1"/>
</dbReference>
<dbReference type="Pfam" id="PF17137">
    <property type="entry name" value="DUF5110"/>
    <property type="match status" value="1"/>
</dbReference>
<keyword evidence="3 8" id="KW-0732">Signal</keyword>
<evidence type="ECO:0000256" key="1">
    <source>
        <dbReference type="ARBA" id="ARBA00004881"/>
    </source>
</evidence>
<accession>A0A7S3NMC6</accession>
<dbReference type="InterPro" id="IPR033403">
    <property type="entry name" value="DUF5110"/>
</dbReference>
<dbReference type="AlphaFoldDB" id="A0A7S3NMC6"/>
<dbReference type="GO" id="GO:0005975">
    <property type="term" value="P:carbohydrate metabolic process"/>
    <property type="evidence" value="ECO:0007669"/>
    <property type="project" value="InterPro"/>
</dbReference>
<dbReference type="InterPro" id="IPR017853">
    <property type="entry name" value="GH"/>
</dbReference>
<dbReference type="GO" id="GO:0090599">
    <property type="term" value="F:alpha-glucosidase activity"/>
    <property type="evidence" value="ECO:0007669"/>
    <property type="project" value="TreeGrafter"/>
</dbReference>
<evidence type="ECO:0000259" key="10">
    <source>
        <dbReference type="Pfam" id="PF17137"/>
    </source>
</evidence>
<evidence type="ECO:0000259" key="9">
    <source>
        <dbReference type="Pfam" id="PF01055"/>
    </source>
</evidence>
<dbReference type="InterPro" id="IPR013780">
    <property type="entry name" value="Glyco_hydro_b"/>
</dbReference>
<organism evidence="12">
    <name type="scientific">Aureoumbra lagunensis</name>
    <dbReference type="NCBI Taxonomy" id="44058"/>
    <lineage>
        <taxon>Eukaryota</taxon>
        <taxon>Sar</taxon>
        <taxon>Stramenopiles</taxon>
        <taxon>Ochrophyta</taxon>
        <taxon>Pelagophyceae</taxon>
        <taxon>Pelagomonadales</taxon>
        <taxon>Aureoumbra</taxon>
    </lineage>
</organism>
<evidence type="ECO:0000256" key="5">
    <source>
        <dbReference type="ARBA" id="ARBA00023180"/>
    </source>
</evidence>
<feature type="domain" description="DUF5110" evidence="10">
    <location>
        <begin position="735"/>
        <end position="802"/>
    </location>
</feature>
<dbReference type="SUPFAM" id="SSF51445">
    <property type="entry name" value="(Trans)glycosidases"/>
    <property type="match status" value="1"/>
</dbReference>
<evidence type="ECO:0000256" key="4">
    <source>
        <dbReference type="ARBA" id="ARBA00022801"/>
    </source>
</evidence>
<evidence type="ECO:0000256" key="6">
    <source>
        <dbReference type="ARBA" id="ARBA00023295"/>
    </source>
</evidence>
<keyword evidence="4 7" id="KW-0378">Hydrolase</keyword>
<dbReference type="InterPro" id="IPR000322">
    <property type="entry name" value="Glyco_hydro_31_TIM"/>
</dbReference>
<evidence type="ECO:0000256" key="7">
    <source>
        <dbReference type="RuleBase" id="RU361185"/>
    </source>
</evidence>
<protein>
    <recommendedName>
        <fullName evidence="13">Glycoside hydrolase family 31 N-terminal domain-containing protein</fullName>
    </recommendedName>
</protein>
<gene>
    <name evidence="12" type="ORF">ALAG00032_LOCUS7609</name>
</gene>
<name>A0A7S3NMC6_9STRA</name>
<feature type="domain" description="Glycosyl hydrolase family 31 C-terminal" evidence="11">
    <location>
        <begin position="626"/>
        <end position="710"/>
    </location>
</feature>
<dbReference type="Gene3D" id="3.20.20.80">
    <property type="entry name" value="Glycosidases"/>
    <property type="match status" value="2"/>
</dbReference>
<evidence type="ECO:0000256" key="8">
    <source>
        <dbReference type="SAM" id="SignalP"/>
    </source>
</evidence>
<feature type="chain" id="PRO_5030751406" description="Glycoside hydrolase family 31 N-terminal domain-containing protein" evidence="8">
    <location>
        <begin position="18"/>
        <end position="837"/>
    </location>
</feature>
<comment type="pathway">
    <text evidence="1">Glycan metabolism.</text>
</comment>
<dbReference type="Gene3D" id="2.60.40.1180">
    <property type="entry name" value="Golgi alpha-mannosidase II"/>
    <property type="match status" value="2"/>
</dbReference>
<dbReference type="EMBL" id="HBIJ01011123">
    <property type="protein sequence ID" value="CAE0366861.1"/>
    <property type="molecule type" value="Transcribed_RNA"/>
</dbReference>
<dbReference type="PANTHER" id="PTHR22762:SF54">
    <property type="entry name" value="BCDNA.GH04962"/>
    <property type="match status" value="1"/>
</dbReference>
<evidence type="ECO:0000259" key="11">
    <source>
        <dbReference type="Pfam" id="PF21365"/>
    </source>
</evidence>
<evidence type="ECO:0000256" key="2">
    <source>
        <dbReference type="ARBA" id="ARBA00007806"/>
    </source>
</evidence>
<dbReference type="Pfam" id="PF21365">
    <property type="entry name" value="Glyco_hydro_31_3rd"/>
    <property type="match status" value="1"/>
</dbReference>
<keyword evidence="5" id="KW-0325">Glycoprotein</keyword>
<sequence length="837" mass="93123">MVVQELVLLCLVCLTQGFGERIVKGGDYYYGLSTRGSSAFRIRIMTNSEAKSIENNPMIAPTEKDAQFINETCEYGDGIWSQGLGGIFVNDVLSVLDAKKNLLTQTLKNDACDYAVGQDASYCDRSQGPLTVSSITDCCAACDDDCQAWIFGTTDNLEPNCWTCSSISGGEASSSDRVLGGHVIANQTLRFSTSDPHRIFGRGSGMTQEAFDLTATPGTSYQAGVHNTQVYVPFYWTPFDSLAVLGVVNKTVDGSSNELALSFAVDNSSSSIQWQFFQNDQNKNSLLELYIMPKASSYDDATKSYAALIGKPAIPPIYTFGFFASRWGWTSSSYVRNILAQFRSGKYPIDAIIMDFEWFTNVSDYTFTSDGESWYEDFAYANQTWVSGDPPAEIASFRTDFQIRFGGIRKPRLGNTQLLEYARSQYSWILPGGEELGYADGRNLNFANNSLQSWYANKQQHYLNENVSFFWNDEGETNYFTFYYWAIAQLFNVPNSNRYFSLNRAWIPGMARLGSTVWTGDIDATWESLQKTPGLILSYSLAGMPYVTCDIGGFNGNTTALLLTRWYFLGVFIPIMRIHSTLDATPHFPFLWPKPYADAMRIALNLRYALIPYHYSLTYKMRQDGRLVIRPVFARYPNYPLTTQVFLDGDILVAPVLHESGNISLLLPNTTKSWFSLNSSSLYTPGTTVSVVNASLPTSFLAFVPAGTIIVFAPPAQSTDDLLKQISNSSSPAALQVQIYDGANATFTLFEDDGISTAYIDDTDFRTVIFDYNCLQRTLHLSVNSTNISTDFPLYQTFIVELFEYASSSSPSSTNTKKKSVITKGPFPILDGTTVAF</sequence>
<keyword evidence="6 7" id="KW-0326">Glycosidase</keyword>
<feature type="signal peptide" evidence="8">
    <location>
        <begin position="1"/>
        <end position="17"/>
    </location>
</feature>
<evidence type="ECO:0000256" key="3">
    <source>
        <dbReference type="ARBA" id="ARBA00022729"/>
    </source>
</evidence>
<evidence type="ECO:0008006" key="13">
    <source>
        <dbReference type="Google" id="ProtNLM"/>
    </source>
</evidence>
<proteinExistence type="inferred from homology"/>
<evidence type="ECO:0000313" key="12">
    <source>
        <dbReference type="EMBL" id="CAE0366861.1"/>
    </source>
</evidence>
<dbReference type="GO" id="GO:0006491">
    <property type="term" value="P:N-glycan processing"/>
    <property type="evidence" value="ECO:0007669"/>
    <property type="project" value="TreeGrafter"/>
</dbReference>
<dbReference type="InterPro" id="IPR048395">
    <property type="entry name" value="Glyco_hydro_31_C"/>
</dbReference>
<reference evidence="12" key="1">
    <citation type="submission" date="2021-01" db="EMBL/GenBank/DDBJ databases">
        <authorList>
            <person name="Corre E."/>
            <person name="Pelletier E."/>
            <person name="Niang G."/>
            <person name="Scheremetjew M."/>
            <person name="Finn R."/>
            <person name="Kale V."/>
            <person name="Holt S."/>
            <person name="Cochrane G."/>
            <person name="Meng A."/>
            <person name="Brown T."/>
            <person name="Cohen L."/>
        </authorList>
    </citation>
    <scope>NUCLEOTIDE SEQUENCE</scope>
    <source>
        <strain evidence="12">CCMP1510</strain>
    </source>
</reference>
<feature type="domain" description="Glycoside hydrolase family 31 TIM barrel" evidence="9">
    <location>
        <begin position="312"/>
        <end position="617"/>
    </location>
</feature>
<comment type="similarity">
    <text evidence="2 7">Belongs to the glycosyl hydrolase 31 family.</text>
</comment>
<dbReference type="Pfam" id="PF01055">
    <property type="entry name" value="Glyco_hydro_31_2nd"/>
    <property type="match status" value="1"/>
</dbReference>
<dbReference type="SUPFAM" id="SSF51011">
    <property type="entry name" value="Glycosyl hydrolase domain"/>
    <property type="match status" value="1"/>
</dbReference>